<feature type="domain" description="Chitin-binding type-1" evidence="5">
    <location>
        <begin position="45"/>
        <end position="89"/>
    </location>
</feature>
<reference evidence="6" key="1">
    <citation type="submission" date="2023-06" db="EMBL/GenBank/DDBJ databases">
        <title>Genome-scale phylogeny and comparative genomics of the fungal order Sordariales.</title>
        <authorList>
            <consortium name="Lawrence Berkeley National Laboratory"/>
            <person name="Hensen N."/>
            <person name="Bonometti L."/>
            <person name="Westerberg I."/>
            <person name="Brannstrom I.O."/>
            <person name="Guillou S."/>
            <person name="Cros-Aarteil S."/>
            <person name="Calhoun S."/>
            <person name="Haridas S."/>
            <person name="Kuo A."/>
            <person name="Mondo S."/>
            <person name="Pangilinan J."/>
            <person name="Riley R."/>
            <person name="LaButti K."/>
            <person name="Andreopoulos B."/>
            <person name="Lipzen A."/>
            <person name="Chen C."/>
            <person name="Yanf M."/>
            <person name="Daum C."/>
            <person name="Ng V."/>
            <person name="Clum A."/>
            <person name="Steindorff A."/>
            <person name="Ohm R."/>
            <person name="Martin F."/>
            <person name="Silar P."/>
            <person name="Natvig D."/>
            <person name="Lalanne C."/>
            <person name="Gautier V."/>
            <person name="Ament-velasquez S.L."/>
            <person name="Kruys A."/>
            <person name="Hutchinson M.I."/>
            <person name="Powell A.J."/>
            <person name="Barry K."/>
            <person name="Miller A.N."/>
            <person name="Grigoriev I.V."/>
            <person name="Debuchy R."/>
            <person name="Gladieux P."/>
            <person name="Thoren M.H."/>
            <person name="Johannesson H."/>
        </authorList>
    </citation>
    <scope>NUCLEOTIDE SEQUENCE</scope>
    <source>
        <strain evidence="6">SMH3391-2</strain>
    </source>
</reference>
<accession>A0AA39X0T6</accession>
<feature type="chain" id="PRO_5041371959" description="Chitin-binding type-1 domain-containing protein" evidence="4">
    <location>
        <begin position="24"/>
        <end position="210"/>
    </location>
</feature>
<dbReference type="AlphaFoldDB" id="A0AA39X0T6"/>
<evidence type="ECO:0000313" key="6">
    <source>
        <dbReference type="EMBL" id="KAK0625165.1"/>
    </source>
</evidence>
<keyword evidence="1 2" id="KW-0147">Chitin-binding</keyword>
<dbReference type="PROSITE" id="PS50941">
    <property type="entry name" value="CHIT_BIND_I_2"/>
    <property type="match status" value="1"/>
</dbReference>
<feature type="disulfide bond" evidence="2">
    <location>
        <begin position="62"/>
        <end position="76"/>
    </location>
</feature>
<gene>
    <name evidence="6" type="ORF">B0T17DRAFT_264062</name>
</gene>
<evidence type="ECO:0000256" key="1">
    <source>
        <dbReference type="ARBA" id="ARBA00022669"/>
    </source>
</evidence>
<comment type="caution">
    <text evidence="2">Lacks conserved residue(s) required for the propagation of feature annotation.</text>
</comment>
<evidence type="ECO:0000256" key="3">
    <source>
        <dbReference type="SAM" id="MobiDB-lite"/>
    </source>
</evidence>
<sequence>MPCQLRFGVLLLMLMSTFQTSLSSASDEAVSTTTSVASPLPTSRDGQCGGGVTCQGSAFGQCCSVSGWCGSTEEHCGIGCVAAFGVCSNPAPSSSQPPASTPIVTATVTVTATALFRTTSTVLLTSTILSTSTVVASSPVGAPSTLTVFKTITAPAGVVTISITAGGNGAVCTETATRRTTATEIVTRTSSTTKTVRETVTRTKTRSDDD</sequence>
<feature type="signal peptide" evidence="4">
    <location>
        <begin position="1"/>
        <end position="23"/>
    </location>
</feature>
<dbReference type="InterPro" id="IPR036861">
    <property type="entry name" value="Endochitinase-like_sf"/>
</dbReference>
<dbReference type="CDD" id="cd11618">
    <property type="entry name" value="ChtBD1_1"/>
    <property type="match status" value="1"/>
</dbReference>
<evidence type="ECO:0000313" key="7">
    <source>
        <dbReference type="Proteomes" id="UP001174934"/>
    </source>
</evidence>
<comment type="caution">
    <text evidence="6">The sequence shown here is derived from an EMBL/GenBank/DDBJ whole genome shotgun (WGS) entry which is preliminary data.</text>
</comment>
<protein>
    <recommendedName>
        <fullName evidence="5">Chitin-binding type-1 domain-containing protein</fullName>
    </recommendedName>
</protein>
<keyword evidence="4" id="KW-0732">Signal</keyword>
<evidence type="ECO:0000256" key="4">
    <source>
        <dbReference type="SAM" id="SignalP"/>
    </source>
</evidence>
<dbReference type="SUPFAM" id="SSF57016">
    <property type="entry name" value="Plant lectins/antimicrobial peptides"/>
    <property type="match status" value="1"/>
</dbReference>
<dbReference type="Gene3D" id="3.30.60.10">
    <property type="entry name" value="Endochitinase-like"/>
    <property type="match status" value="1"/>
</dbReference>
<dbReference type="Proteomes" id="UP001174934">
    <property type="component" value="Unassembled WGS sequence"/>
</dbReference>
<proteinExistence type="predicted"/>
<organism evidence="6 7">
    <name type="scientific">Bombardia bombarda</name>
    <dbReference type="NCBI Taxonomy" id="252184"/>
    <lineage>
        <taxon>Eukaryota</taxon>
        <taxon>Fungi</taxon>
        <taxon>Dikarya</taxon>
        <taxon>Ascomycota</taxon>
        <taxon>Pezizomycotina</taxon>
        <taxon>Sordariomycetes</taxon>
        <taxon>Sordariomycetidae</taxon>
        <taxon>Sordariales</taxon>
        <taxon>Lasiosphaeriaceae</taxon>
        <taxon>Bombardia</taxon>
    </lineage>
</organism>
<evidence type="ECO:0000256" key="2">
    <source>
        <dbReference type="PROSITE-ProRule" id="PRU00261"/>
    </source>
</evidence>
<keyword evidence="2" id="KW-1015">Disulfide bond</keyword>
<evidence type="ECO:0000259" key="5">
    <source>
        <dbReference type="PROSITE" id="PS50941"/>
    </source>
</evidence>
<keyword evidence="7" id="KW-1185">Reference proteome</keyword>
<name>A0AA39X0T6_9PEZI</name>
<feature type="compositionally biased region" description="Basic and acidic residues" evidence="3">
    <location>
        <begin position="195"/>
        <end position="210"/>
    </location>
</feature>
<feature type="region of interest" description="Disordered" evidence="3">
    <location>
        <begin position="190"/>
        <end position="210"/>
    </location>
</feature>
<dbReference type="GO" id="GO:0008061">
    <property type="term" value="F:chitin binding"/>
    <property type="evidence" value="ECO:0007669"/>
    <property type="project" value="UniProtKB-UniRule"/>
</dbReference>
<dbReference type="InterPro" id="IPR001002">
    <property type="entry name" value="Chitin-bd_1"/>
</dbReference>
<feature type="disulfide bond" evidence="2">
    <location>
        <begin position="48"/>
        <end position="63"/>
    </location>
</feature>
<dbReference type="SMART" id="SM00270">
    <property type="entry name" value="ChtBD1"/>
    <property type="match status" value="1"/>
</dbReference>
<dbReference type="EMBL" id="JAULSR010000003">
    <property type="protein sequence ID" value="KAK0625165.1"/>
    <property type="molecule type" value="Genomic_DNA"/>
</dbReference>